<comment type="similarity">
    <text evidence="2">Belongs to the ATPase alpha/beta chains family.</text>
</comment>
<evidence type="ECO:0000313" key="6">
    <source>
        <dbReference type="Proteomes" id="UP001412067"/>
    </source>
</evidence>
<dbReference type="InterPro" id="IPR000194">
    <property type="entry name" value="ATPase_F1/V1/A1_a/bsu_nucl-bd"/>
</dbReference>
<protein>
    <recommendedName>
        <fullName evidence="4">ATPase F1/V1/A1 complex alpha/beta subunit nucleotide-binding domain-containing protein</fullName>
    </recommendedName>
</protein>
<dbReference type="PANTHER" id="PTHR48082:SF2">
    <property type="entry name" value="ATP SYNTHASE SUBUNIT ALPHA, MITOCHONDRIAL"/>
    <property type="match status" value="1"/>
</dbReference>
<comment type="caution">
    <text evidence="5">The sequence shown here is derived from an EMBL/GenBank/DDBJ whole genome shotgun (WGS) entry which is preliminary data.</text>
</comment>
<dbReference type="PANTHER" id="PTHR48082">
    <property type="entry name" value="ATP SYNTHASE SUBUNIT ALPHA, MITOCHONDRIAL"/>
    <property type="match status" value="1"/>
</dbReference>
<dbReference type="InterPro" id="IPR005294">
    <property type="entry name" value="ATP_synth_F1_asu"/>
</dbReference>
<accession>A0ABR2M7I4</accession>
<evidence type="ECO:0000259" key="4">
    <source>
        <dbReference type="Pfam" id="PF00006"/>
    </source>
</evidence>
<dbReference type="Pfam" id="PF00006">
    <property type="entry name" value="ATP-synt_ab"/>
    <property type="match status" value="1"/>
</dbReference>
<proteinExistence type="inferred from homology"/>
<evidence type="ECO:0000256" key="2">
    <source>
        <dbReference type="ARBA" id="ARBA00008936"/>
    </source>
</evidence>
<dbReference type="Proteomes" id="UP001412067">
    <property type="component" value="Unassembled WGS sequence"/>
</dbReference>
<gene>
    <name evidence="5" type="ORF">KSP40_PGU008979</name>
</gene>
<dbReference type="EMBL" id="JBBWWR010000011">
    <property type="protein sequence ID" value="KAK8960013.1"/>
    <property type="molecule type" value="Genomic_DNA"/>
</dbReference>
<reference evidence="5 6" key="1">
    <citation type="journal article" date="2022" name="Nat. Plants">
        <title>Genomes of leafy and leafless Platanthera orchids illuminate the evolution of mycoheterotrophy.</title>
        <authorList>
            <person name="Li M.H."/>
            <person name="Liu K.W."/>
            <person name="Li Z."/>
            <person name="Lu H.C."/>
            <person name="Ye Q.L."/>
            <person name="Zhang D."/>
            <person name="Wang J.Y."/>
            <person name="Li Y.F."/>
            <person name="Zhong Z.M."/>
            <person name="Liu X."/>
            <person name="Yu X."/>
            <person name="Liu D.K."/>
            <person name="Tu X.D."/>
            <person name="Liu B."/>
            <person name="Hao Y."/>
            <person name="Liao X.Y."/>
            <person name="Jiang Y.T."/>
            <person name="Sun W.H."/>
            <person name="Chen J."/>
            <person name="Chen Y.Q."/>
            <person name="Ai Y."/>
            <person name="Zhai J.W."/>
            <person name="Wu S.S."/>
            <person name="Zhou Z."/>
            <person name="Hsiao Y.Y."/>
            <person name="Wu W.L."/>
            <person name="Chen Y.Y."/>
            <person name="Lin Y.F."/>
            <person name="Hsu J.L."/>
            <person name="Li C.Y."/>
            <person name="Wang Z.W."/>
            <person name="Zhao X."/>
            <person name="Zhong W.Y."/>
            <person name="Ma X.K."/>
            <person name="Ma L."/>
            <person name="Huang J."/>
            <person name="Chen G.Z."/>
            <person name="Huang M.Z."/>
            <person name="Huang L."/>
            <person name="Peng D.H."/>
            <person name="Luo Y.B."/>
            <person name="Zou S.Q."/>
            <person name="Chen S.P."/>
            <person name="Lan S."/>
            <person name="Tsai W.C."/>
            <person name="Van de Peer Y."/>
            <person name="Liu Z.J."/>
        </authorList>
    </citation>
    <scope>NUCLEOTIDE SEQUENCE [LARGE SCALE GENOMIC DNA]</scope>
    <source>
        <strain evidence="5">Lor288</strain>
    </source>
</reference>
<sequence length="112" mass="12470">MCDIAIGQKASFVAQVVTTFQERGAMEVVAEMADSPATLQYLVPYTGAALAESFMYRERHTFIIYDDLSKQAQASCQMSLLLRRPPGCEAYPGVVFIFIHAFEKEPLNEVLS</sequence>
<comment type="function">
    <text evidence="3">Mitochondrial membrane ATP synthase (F(1)F(0) ATP synthase or Complex V) produces ATP from ADP in the presence of a proton gradient across the membrane which is generated by electron transport complexes of the respiratory chain. F-type ATPases consist of two structural domains, F(1) - containing the extramembraneous catalytic core, and F(0) - containing the membrane proton channel, linked together by a central stalk and a peripheral stalk. During catalysis, ATP synthesis in the catalytic domain of F(1) is coupled via a rotary mechanism of the central stalk subunits to proton translocation. Subunits alpha and beta form the catalytic core in F(1). Rotation of the central stalk against the surrounding alpha(3)beta(3) subunits leads to hydrolysis of ATP in three separate catalytic sites on the beta subunits. Subunit alpha does not bear the catalytic high-affinity ATP-binding sites.</text>
</comment>
<comment type="subcellular location">
    <subcellularLocation>
        <location evidence="1">Mitochondrion</location>
    </subcellularLocation>
</comment>
<organism evidence="5 6">
    <name type="scientific">Platanthera guangdongensis</name>
    <dbReference type="NCBI Taxonomy" id="2320717"/>
    <lineage>
        <taxon>Eukaryota</taxon>
        <taxon>Viridiplantae</taxon>
        <taxon>Streptophyta</taxon>
        <taxon>Embryophyta</taxon>
        <taxon>Tracheophyta</taxon>
        <taxon>Spermatophyta</taxon>
        <taxon>Magnoliopsida</taxon>
        <taxon>Liliopsida</taxon>
        <taxon>Asparagales</taxon>
        <taxon>Orchidaceae</taxon>
        <taxon>Orchidoideae</taxon>
        <taxon>Orchideae</taxon>
        <taxon>Orchidinae</taxon>
        <taxon>Platanthera</taxon>
    </lineage>
</organism>
<evidence type="ECO:0000256" key="3">
    <source>
        <dbReference type="ARBA" id="ARBA00037296"/>
    </source>
</evidence>
<dbReference type="Gene3D" id="3.40.50.12240">
    <property type="match status" value="1"/>
</dbReference>
<dbReference type="InterPro" id="IPR027417">
    <property type="entry name" value="P-loop_NTPase"/>
</dbReference>
<evidence type="ECO:0000313" key="5">
    <source>
        <dbReference type="EMBL" id="KAK8960013.1"/>
    </source>
</evidence>
<feature type="domain" description="ATPase F1/V1/A1 complex alpha/beta subunit nucleotide-binding" evidence="4">
    <location>
        <begin position="4"/>
        <end position="100"/>
    </location>
</feature>
<keyword evidence="6" id="KW-1185">Reference proteome</keyword>
<name>A0ABR2M7I4_9ASPA</name>
<evidence type="ECO:0000256" key="1">
    <source>
        <dbReference type="ARBA" id="ARBA00004173"/>
    </source>
</evidence>
<dbReference type="SUPFAM" id="SSF52540">
    <property type="entry name" value="P-loop containing nucleoside triphosphate hydrolases"/>
    <property type="match status" value="1"/>
</dbReference>